<dbReference type="InterPro" id="IPR013762">
    <property type="entry name" value="Integrase-like_cat_sf"/>
</dbReference>
<comment type="caution">
    <text evidence="7">The sequence shown here is derived from an EMBL/GenBank/DDBJ whole genome shotgun (WGS) entry which is preliminary data.</text>
</comment>
<keyword evidence="8" id="KW-1185">Reference proteome</keyword>
<dbReference type="GO" id="GO:0005737">
    <property type="term" value="C:cytoplasm"/>
    <property type="evidence" value="ECO:0007669"/>
    <property type="project" value="UniProtKB-SubCell"/>
</dbReference>
<sequence length="355" mass="41457">MRYALDYFDNFNKNLLFWLERFIYSKINSLSNHQVRNKDEILKILARFRKGFDSMESLQDTCKECRNIGLIGINTYILPLSKLHEYLTQIDLESLKNVDEELLKEFLTIHTSSLSDATKKNYRMALLNFFSFIDKQNEDEQGTSYNFRIELKNWGGLRGKSGQKLPSFMNENEVHRFIDGINNFTFKHQDLGARNRLILKIIIYTGIRVGEALGLKLKDIMQDGEFYLIQVRGKGNKPRVVMLKSKNIHTDLQLWKSTRDTMQAEEDLLFCNHKGKKLTQAYISRIVEQVLVANGIRKEKNGAHMLRHSFATLLYQKSQDLVLVQEALGHASLDTSRIYMHFDKQKLKNTTEIMD</sequence>
<feature type="active site" evidence="4">
    <location>
        <position position="304"/>
    </location>
</feature>
<comment type="function">
    <text evidence="4">Site-specific tyrosine recombinase, which acts by catalyzing the cutting and rejoining of the recombining DNA molecules.</text>
</comment>
<dbReference type="PANTHER" id="PTHR30349:SF64">
    <property type="entry name" value="PROPHAGE INTEGRASE INTD-RELATED"/>
    <property type="match status" value="1"/>
</dbReference>
<evidence type="ECO:0000256" key="4">
    <source>
        <dbReference type="HAMAP-Rule" id="MF_02054"/>
    </source>
</evidence>
<dbReference type="AlphaFoldDB" id="A0A2N3PK68"/>
<reference evidence="7 8" key="1">
    <citation type="submission" date="2016-07" db="EMBL/GenBank/DDBJ databases">
        <title>Detection of Helicobacter winghamensis from caecal content of red fox (Vulpes vulpes).</title>
        <authorList>
            <person name="Zanoni R.G."/>
            <person name="Florio D."/>
            <person name="Caffara M."/>
            <person name="Renzi M."/>
            <person name="Parisi A."/>
            <person name="Pasquali F."/>
            <person name="Manfreda G."/>
        </authorList>
    </citation>
    <scope>NUCLEOTIDE SEQUENCE [LARGE SCALE GENOMIC DNA]</scope>
    <source>
        <strain evidence="7 8">295_13</strain>
    </source>
</reference>
<dbReference type="STRING" id="556267.HWAG_00669"/>
<evidence type="ECO:0000256" key="2">
    <source>
        <dbReference type="ARBA" id="ARBA00023125"/>
    </source>
</evidence>
<dbReference type="Pfam" id="PF00589">
    <property type="entry name" value="Phage_integrase"/>
    <property type="match status" value="1"/>
</dbReference>
<comment type="similarity">
    <text evidence="4">Belongs to the 'phage' integrase family. XerH subfamily.</text>
</comment>
<feature type="active site" evidence="4">
    <location>
        <position position="208"/>
    </location>
</feature>
<feature type="domain" description="Core-binding (CB)" evidence="6">
    <location>
        <begin position="56"/>
        <end position="134"/>
    </location>
</feature>
<dbReference type="RefSeq" id="WP_006802363.1">
    <property type="nucleotide sequence ID" value="NZ_CABKOI010000020.1"/>
</dbReference>
<protein>
    <recommendedName>
        <fullName evidence="4">Tyrosine recombinase XerH</fullName>
    </recommendedName>
</protein>
<accession>A0A2N3PK68</accession>
<name>A0A2N3PK68_9HELI</name>
<dbReference type="EMBL" id="MBPK01000011">
    <property type="protein sequence ID" value="PKT81818.1"/>
    <property type="molecule type" value="Genomic_DNA"/>
</dbReference>
<dbReference type="InterPro" id="IPR002104">
    <property type="entry name" value="Integrase_catalytic"/>
</dbReference>
<dbReference type="GeneID" id="97289908"/>
<dbReference type="PROSITE" id="PS51898">
    <property type="entry name" value="TYR_RECOMBINASE"/>
    <property type="match status" value="1"/>
</dbReference>
<evidence type="ECO:0000256" key="1">
    <source>
        <dbReference type="ARBA" id="ARBA00022908"/>
    </source>
</evidence>
<dbReference type="HAMAP" id="MF_02054">
    <property type="entry name" value="Recomb_XerH"/>
    <property type="match status" value="1"/>
</dbReference>
<gene>
    <name evidence="4" type="primary">xerH</name>
    <name evidence="7" type="ORF">BCM31_01135</name>
</gene>
<dbReference type="Proteomes" id="UP000233350">
    <property type="component" value="Unassembled WGS sequence"/>
</dbReference>
<proteinExistence type="inferred from homology"/>
<feature type="active site" evidence="4">
    <location>
        <position position="307"/>
    </location>
</feature>
<keyword evidence="4" id="KW-0963">Cytoplasm</keyword>
<feature type="active site" evidence="4">
    <location>
        <position position="330"/>
    </location>
</feature>
<feature type="active site" description="O-(3'-phospho-DNA)-tyrosine intermediate" evidence="4">
    <location>
        <position position="339"/>
    </location>
</feature>
<dbReference type="Pfam" id="PF18644">
    <property type="entry name" value="Phage_int_SAM_6"/>
    <property type="match status" value="1"/>
</dbReference>
<evidence type="ECO:0000313" key="8">
    <source>
        <dbReference type="Proteomes" id="UP000233350"/>
    </source>
</evidence>
<dbReference type="InterPro" id="IPR011010">
    <property type="entry name" value="DNA_brk_join_enz"/>
</dbReference>
<feature type="active site" evidence="4">
    <location>
        <position position="234"/>
    </location>
</feature>
<dbReference type="GO" id="GO:0009037">
    <property type="term" value="F:tyrosine-based site-specific recombinase activity"/>
    <property type="evidence" value="ECO:0007669"/>
    <property type="project" value="UniProtKB-UniRule"/>
</dbReference>
<dbReference type="InterPro" id="IPR050090">
    <property type="entry name" value="Tyrosine_recombinase_XerCD"/>
</dbReference>
<dbReference type="GO" id="GO:0003677">
    <property type="term" value="F:DNA binding"/>
    <property type="evidence" value="ECO:0007669"/>
    <property type="project" value="UniProtKB-UniRule"/>
</dbReference>
<dbReference type="OrthoDB" id="9801717at2"/>
<evidence type="ECO:0000313" key="7">
    <source>
        <dbReference type="EMBL" id="PKT81818.1"/>
    </source>
</evidence>
<dbReference type="GO" id="GO:0051301">
    <property type="term" value="P:cell division"/>
    <property type="evidence" value="ECO:0007669"/>
    <property type="project" value="UniProtKB-KW"/>
</dbReference>
<dbReference type="InterPro" id="IPR033683">
    <property type="entry name" value="XerH"/>
</dbReference>
<dbReference type="SUPFAM" id="SSF56349">
    <property type="entry name" value="DNA breaking-rejoining enzymes"/>
    <property type="match status" value="1"/>
</dbReference>
<keyword evidence="3 4" id="KW-0233">DNA recombination</keyword>
<dbReference type="PROSITE" id="PS51900">
    <property type="entry name" value="CB"/>
    <property type="match status" value="1"/>
</dbReference>
<feature type="domain" description="Tyr recombinase" evidence="5">
    <location>
        <begin position="164"/>
        <end position="352"/>
    </location>
</feature>
<dbReference type="GO" id="GO:0006310">
    <property type="term" value="P:DNA recombination"/>
    <property type="evidence" value="ECO:0007669"/>
    <property type="project" value="UniProtKB-UniRule"/>
</dbReference>
<dbReference type="PANTHER" id="PTHR30349">
    <property type="entry name" value="PHAGE INTEGRASE-RELATED"/>
    <property type="match status" value="1"/>
</dbReference>
<dbReference type="InterPro" id="IPR044068">
    <property type="entry name" value="CB"/>
</dbReference>
<dbReference type="Gene3D" id="1.10.443.10">
    <property type="entry name" value="Intergrase catalytic core"/>
    <property type="match status" value="1"/>
</dbReference>
<evidence type="ECO:0000259" key="5">
    <source>
        <dbReference type="PROSITE" id="PS51898"/>
    </source>
</evidence>
<dbReference type="InterPro" id="IPR041308">
    <property type="entry name" value="Xer_N"/>
</dbReference>
<keyword evidence="4" id="KW-0131">Cell cycle</keyword>
<comment type="subcellular location">
    <subcellularLocation>
        <location evidence="4">Cytoplasm</location>
    </subcellularLocation>
</comment>
<evidence type="ECO:0000259" key="6">
    <source>
        <dbReference type="PROSITE" id="PS51900"/>
    </source>
</evidence>
<keyword evidence="2 4" id="KW-0238">DNA-binding</keyword>
<organism evidence="7 8">
    <name type="scientific">Helicobacter winghamensis</name>
    <dbReference type="NCBI Taxonomy" id="157268"/>
    <lineage>
        <taxon>Bacteria</taxon>
        <taxon>Pseudomonadati</taxon>
        <taxon>Campylobacterota</taxon>
        <taxon>Epsilonproteobacteria</taxon>
        <taxon>Campylobacterales</taxon>
        <taxon>Helicobacteraceae</taxon>
        <taxon>Helicobacter</taxon>
    </lineage>
</organism>
<keyword evidence="4" id="KW-0132">Cell division</keyword>
<evidence type="ECO:0000256" key="3">
    <source>
        <dbReference type="ARBA" id="ARBA00023172"/>
    </source>
</evidence>
<keyword evidence="1 4" id="KW-0229">DNA integration</keyword>